<feature type="compositionally biased region" description="Low complexity" evidence="7">
    <location>
        <begin position="266"/>
        <end position="286"/>
    </location>
</feature>
<evidence type="ECO:0000256" key="2">
    <source>
        <dbReference type="ARBA" id="ARBA00006577"/>
    </source>
</evidence>
<accession>A0AAX2SEV6</accession>
<dbReference type="EC" id="5.2.1.8" evidence="6"/>
<dbReference type="SUPFAM" id="SSF54534">
    <property type="entry name" value="FKBP-like"/>
    <property type="match status" value="1"/>
</dbReference>
<dbReference type="GO" id="GO:0003755">
    <property type="term" value="F:peptidyl-prolyl cis-trans isomerase activity"/>
    <property type="evidence" value="ECO:0007669"/>
    <property type="project" value="UniProtKB-UniRule"/>
</dbReference>
<keyword evidence="10" id="KW-1185">Reference proteome</keyword>
<comment type="similarity">
    <text evidence="2 6">Belongs to the FKBP-type PPIase family.</text>
</comment>
<comment type="catalytic activity">
    <reaction evidence="1 5 6">
        <text>[protein]-peptidylproline (omega=180) = [protein]-peptidylproline (omega=0)</text>
        <dbReference type="Rhea" id="RHEA:16237"/>
        <dbReference type="Rhea" id="RHEA-COMP:10747"/>
        <dbReference type="Rhea" id="RHEA-COMP:10748"/>
        <dbReference type="ChEBI" id="CHEBI:83833"/>
        <dbReference type="ChEBI" id="CHEBI:83834"/>
        <dbReference type="EC" id="5.2.1.8"/>
    </reaction>
</comment>
<feature type="region of interest" description="Disordered" evidence="7">
    <location>
        <begin position="258"/>
        <end position="286"/>
    </location>
</feature>
<evidence type="ECO:0000256" key="4">
    <source>
        <dbReference type="ARBA" id="ARBA00023235"/>
    </source>
</evidence>
<dbReference type="Pfam" id="PF00254">
    <property type="entry name" value="FKBP_C"/>
    <property type="match status" value="1"/>
</dbReference>
<proteinExistence type="inferred from homology"/>
<evidence type="ECO:0000259" key="8">
    <source>
        <dbReference type="PROSITE" id="PS50059"/>
    </source>
</evidence>
<evidence type="ECO:0000256" key="5">
    <source>
        <dbReference type="PROSITE-ProRule" id="PRU00277"/>
    </source>
</evidence>
<dbReference type="Proteomes" id="UP000298017">
    <property type="component" value="Unassembled WGS sequence"/>
</dbReference>
<dbReference type="InterPro" id="IPR046357">
    <property type="entry name" value="PPIase_dom_sf"/>
</dbReference>
<evidence type="ECO:0000256" key="6">
    <source>
        <dbReference type="RuleBase" id="RU003915"/>
    </source>
</evidence>
<gene>
    <name evidence="9" type="ORF">E4P33_05140</name>
</gene>
<dbReference type="PANTHER" id="PTHR43811:SF19">
    <property type="entry name" value="39 KDA FK506-BINDING NUCLEAR PROTEIN"/>
    <property type="match status" value="1"/>
</dbReference>
<evidence type="ECO:0000256" key="1">
    <source>
        <dbReference type="ARBA" id="ARBA00000971"/>
    </source>
</evidence>
<evidence type="ECO:0000256" key="7">
    <source>
        <dbReference type="SAM" id="MobiDB-lite"/>
    </source>
</evidence>
<feature type="domain" description="PPIase FKBP-type" evidence="8">
    <location>
        <begin position="168"/>
        <end position="257"/>
    </location>
</feature>
<evidence type="ECO:0000256" key="3">
    <source>
        <dbReference type="ARBA" id="ARBA00023110"/>
    </source>
</evidence>
<reference evidence="9 10" key="1">
    <citation type="submission" date="2019-03" db="EMBL/GenBank/DDBJ databases">
        <title>Genome Sequencing and Assembly of Various Microbes Isolated from Alder Root Nodule.</title>
        <authorList>
            <person name="Swanson E."/>
            <person name="Sevigny J.L."/>
            <person name="Pesce C."/>
            <person name="Davis I."/>
            <person name="Kleiner V."/>
            <person name="Tisa L."/>
        </authorList>
    </citation>
    <scope>NUCLEOTIDE SEQUENCE [LARGE SCALE GENOMIC DNA]</scope>
    <source>
        <strain evidence="9 10">4R-31</strain>
    </source>
</reference>
<dbReference type="AlphaFoldDB" id="A0AAX2SEV6"/>
<evidence type="ECO:0000313" key="9">
    <source>
        <dbReference type="EMBL" id="TFI02079.1"/>
    </source>
</evidence>
<keyword evidence="3 5" id="KW-0697">Rotamase</keyword>
<keyword evidence="4 5" id="KW-0413">Isomerase</keyword>
<dbReference type="EMBL" id="SPNK01000004">
    <property type="protein sequence ID" value="TFI02079.1"/>
    <property type="molecule type" value="Genomic_DNA"/>
</dbReference>
<sequence>MTFETPMKVEETQTKVLKEGGGSEIDAGDNIMLQAALYKGSDGSSLGDTYSKGSGQVLTVNDQLKESLPQMYDALSNAQEGEVIAYSSPETSGKAEDGDDSTSVEVYEVTKKLLPPLNEEMKTPAKGMPKVTQDDKGTPTIQKPSGPEPTKLKTDVLIEGDGETVSASDTVVANYVGVRWEDGKPFDSSYEKGTPVSFPLDNVIVGWKEGLAGQKVGSRVEIVIPTSKAYGTEKELGKDAQYPAGSLVFVVDILGRTDTPDPAKQSPSAAPSASSAPSAGASSSGR</sequence>
<dbReference type="PANTHER" id="PTHR43811">
    <property type="entry name" value="FKBP-TYPE PEPTIDYL-PROLYL CIS-TRANS ISOMERASE FKPA"/>
    <property type="match status" value="1"/>
</dbReference>
<dbReference type="PROSITE" id="PS50059">
    <property type="entry name" value="FKBP_PPIASE"/>
    <property type="match status" value="1"/>
</dbReference>
<evidence type="ECO:0000313" key="10">
    <source>
        <dbReference type="Proteomes" id="UP000298017"/>
    </source>
</evidence>
<name>A0AAX2SEV6_KOCRH</name>
<dbReference type="Gene3D" id="3.10.50.40">
    <property type="match status" value="1"/>
</dbReference>
<dbReference type="InterPro" id="IPR001179">
    <property type="entry name" value="PPIase_FKBP_dom"/>
</dbReference>
<organism evidence="9 10">
    <name type="scientific">Kocuria rhizophila</name>
    <dbReference type="NCBI Taxonomy" id="72000"/>
    <lineage>
        <taxon>Bacteria</taxon>
        <taxon>Bacillati</taxon>
        <taxon>Actinomycetota</taxon>
        <taxon>Actinomycetes</taxon>
        <taxon>Micrococcales</taxon>
        <taxon>Micrococcaceae</taxon>
        <taxon>Kocuria</taxon>
    </lineage>
</organism>
<feature type="region of interest" description="Disordered" evidence="7">
    <location>
        <begin position="111"/>
        <end position="152"/>
    </location>
</feature>
<protein>
    <recommendedName>
        <fullName evidence="6">Peptidyl-prolyl cis-trans isomerase</fullName>
        <ecNumber evidence="6">5.2.1.8</ecNumber>
    </recommendedName>
</protein>
<comment type="caution">
    <text evidence="9">The sequence shown here is derived from an EMBL/GenBank/DDBJ whole genome shotgun (WGS) entry which is preliminary data.</text>
</comment>